<keyword evidence="3" id="KW-1185">Reference proteome</keyword>
<name>A0A1H6DCL5_9ACTN</name>
<dbReference type="Gene3D" id="2.160.20.10">
    <property type="entry name" value="Single-stranded right-handed beta-helix, Pectin lyase-like"/>
    <property type="match status" value="1"/>
</dbReference>
<dbReference type="RefSeq" id="WP_103888638.1">
    <property type="nucleotide sequence ID" value="NZ_FNVU01000013.1"/>
</dbReference>
<dbReference type="InterPro" id="IPR011050">
    <property type="entry name" value="Pectin_lyase_fold/virulence"/>
</dbReference>
<evidence type="ECO:0000313" key="3">
    <source>
        <dbReference type="Proteomes" id="UP000236754"/>
    </source>
</evidence>
<dbReference type="InterPro" id="IPR012334">
    <property type="entry name" value="Pectin_lyas_fold"/>
</dbReference>
<gene>
    <name evidence="2" type="ORF">SAMN05216223_113147</name>
</gene>
<dbReference type="AlphaFoldDB" id="A0A1H6DCL5"/>
<evidence type="ECO:0000313" key="2">
    <source>
        <dbReference type="EMBL" id="SEG82435.1"/>
    </source>
</evidence>
<evidence type="ECO:0008006" key="4">
    <source>
        <dbReference type="Google" id="ProtNLM"/>
    </source>
</evidence>
<evidence type="ECO:0000256" key="1">
    <source>
        <dbReference type="SAM" id="MobiDB-lite"/>
    </source>
</evidence>
<reference evidence="2 3" key="1">
    <citation type="submission" date="2016-10" db="EMBL/GenBank/DDBJ databases">
        <authorList>
            <person name="de Groot N.N."/>
        </authorList>
    </citation>
    <scope>NUCLEOTIDE SEQUENCE [LARGE SCALE GENOMIC DNA]</scope>
    <source>
        <strain evidence="2 3">CGMCC 4.2023</strain>
    </source>
</reference>
<dbReference type="Proteomes" id="UP000236754">
    <property type="component" value="Unassembled WGS sequence"/>
</dbReference>
<feature type="region of interest" description="Disordered" evidence="1">
    <location>
        <begin position="1"/>
        <end position="34"/>
    </location>
</feature>
<dbReference type="SUPFAM" id="SSF51126">
    <property type="entry name" value="Pectin lyase-like"/>
    <property type="match status" value="1"/>
</dbReference>
<dbReference type="EMBL" id="FNVU01000013">
    <property type="protein sequence ID" value="SEG82435.1"/>
    <property type="molecule type" value="Genomic_DNA"/>
</dbReference>
<dbReference type="OrthoDB" id="9833695at2"/>
<sequence length="542" mass="55151">MSSSGATGSDVREAERTRAGGPATATGSALTRRPYAPATAVPVVSTAAPVAGAAGSVVPASTRSPAGHRPPYSPAHPPAEPDFGPHVRVFGPDTPVERIQAALDAVAAEQDGPGGKSSGYAFLFRPGDYDVDVRLGPRVSVAGLGLHPDDVTLRGAVRVDSEDEGEDRAEAGDGAPATFGRAAENLAFAPAGGTTRWAATAPLRRVHIRGRLQLHPRRGDFSGGGLIADSVVDGRPVDAARRQGLVRDGAVAGRPDPEASRVLAGAEGAPARAFPSSPFTATPYTAPAATPLSREKPFLYVDERGRYRVFLPGLRHGAAGASWAGGSTPGSSVPIDRFFVARPTDAVRTLNKALSQGRHLLLTPGVYRLTGSIRVKWSGTVVLGLGAATLAPQRGVVPMTVADARGVRIAGLVFEAGATASRALLEIGDRRGGRTDPRDPASVQDVFFRIGGAGGGGAAAALVVNSDNVLLDHVGAWCAGAGRTAGAAGTGVVVHGDDVVATGLFVAGFPKHDVVWNGGRGRIGARPAGGGRPRTGAVRATT</sequence>
<dbReference type="CDD" id="cd23669">
    <property type="entry name" value="GH55_SacteLam55A-like"/>
    <property type="match status" value="1"/>
</dbReference>
<feature type="region of interest" description="Disordered" evidence="1">
    <location>
        <begin position="51"/>
        <end position="86"/>
    </location>
</feature>
<proteinExistence type="predicted"/>
<accession>A0A1H6DCL5</accession>
<dbReference type="InterPro" id="IPR059186">
    <property type="entry name" value="SACTE_4363"/>
</dbReference>
<organism evidence="2 3">
    <name type="scientific">Actinacidiphila yanglinensis</name>
    <dbReference type="NCBI Taxonomy" id="310779"/>
    <lineage>
        <taxon>Bacteria</taxon>
        <taxon>Bacillati</taxon>
        <taxon>Actinomycetota</taxon>
        <taxon>Actinomycetes</taxon>
        <taxon>Kitasatosporales</taxon>
        <taxon>Streptomycetaceae</taxon>
        <taxon>Actinacidiphila</taxon>
    </lineage>
</organism>
<feature type="compositionally biased region" description="Low complexity" evidence="1">
    <location>
        <begin position="51"/>
        <end position="62"/>
    </location>
</feature>
<protein>
    <recommendedName>
        <fullName evidence="4">Pectate lyase superfamily protein</fullName>
    </recommendedName>
</protein>
<feature type="compositionally biased region" description="Pro residues" evidence="1">
    <location>
        <begin position="71"/>
        <end position="80"/>
    </location>
</feature>